<evidence type="ECO:0000256" key="1">
    <source>
        <dbReference type="SAM" id="MobiDB-lite"/>
    </source>
</evidence>
<sequence>MKAVFVLMALAVVAAAQTTRAPSPPTRACPTYDPCNCKPNAQAENYYDRDGCLQCRCVAVEVPTTTTTTRRPTTTTTTTTRPTTTTTTTTRRPTTTTTTTTRPTTTTTTTTRRPTTTTTTTTRPTTTTTTTRRPTTTTTTEAPCPTYNPCNCKPNAEPENYYDRDGCLQCRCVAIEVPTTTTTTRRPTTTTTTTRRTTTTTTTRPTTTTTTTRRPTTTTTTTRPTTTTTTTTRPTTTTTTTRRATTTTTTQAAPTTTTTTTRRPTTTTTTQAAPETTTTTTRRPTTTTTQAAPATTRRSDREAFNDEFFLSSYAYDGDDVYLVSGAEAGFQLVPGFSEGLKFKSGKTPGACDSVRVSLCSDSLNQNCFKAYPCSSGECFMFEDVEREEAFENLKKKAKLFAYCENGQSFFDLDKSEQKQVSKAFERYLNKKCDIHDCQFDSARRHISGDGDDSEFKVPVDSKATRKAVKKCIRKAARNLENQFGSCTIFDDPVTV</sequence>
<feature type="chain" id="PRO_5002742508" evidence="2">
    <location>
        <begin position="17"/>
        <end position="495"/>
    </location>
</feature>
<dbReference type="GeneID" id="5891337"/>
<keyword evidence="2" id="KW-0732">Signal</keyword>
<feature type="region of interest" description="Disordered" evidence="1">
    <location>
        <begin position="182"/>
        <end position="300"/>
    </location>
</feature>
<dbReference type="EMBL" id="CH991552">
    <property type="protein sequence ID" value="EDQ88951.1"/>
    <property type="molecule type" value="Genomic_DNA"/>
</dbReference>
<protein>
    <submittedName>
        <fullName evidence="3">Uncharacterized protein</fullName>
    </submittedName>
</protein>
<dbReference type="Proteomes" id="UP000001357">
    <property type="component" value="Unassembled WGS sequence"/>
</dbReference>
<feature type="signal peptide" evidence="2">
    <location>
        <begin position="1"/>
        <end position="16"/>
    </location>
</feature>
<evidence type="ECO:0000256" key="2">
    <source>
        <dbReference type="SAM" id="SignalP"/>
    </source>
</evidence>
<gene>
    <name evidence="3" type="ORF">MONBRDRAFT_8474</name>
</gene>
<proteinExistence type="predicted"/>
<reference evidence="3 4" key="1">
    <citation type="journal article" date="2008" name="Nature">
        <title>The genome of the choanoflagellate Monosiga brevicollis and the origin of metazoans.</title>
        <authorList>
            <consortium name="JGI Sequencing"/>
            <person name="King N."/>
            <person name="Westbrook M.J."/>
            <person name="Young S.L."/>
            <person name="Kuo A."/>
            <person name="Abedin M."/>
            <person name="Chapman J."/>
            <person name="Fairclough S."/>
            <person name="Hellsten U."/>
            <person name="Isogai Y."/>
            <person name="Letunic I."/>
            <person name="Marr M."/>
            <person name="Pincus D."/>
            <person name="Putnam N."/>
            <person name="Rokas A."/>
            <person name="Wright K.J."/>
            <person name="Zuzow R."/>
            <person name="Dirks W."/>
            <person name="Good M."/>
            <person name="Goodstein D."/>
            <person name="Lemons D."/>
            <person name="Li W."/>
            <person name="Lyons J.B."/>
            <person name="Morris A."/>
            <person name="Nichols S."/>
            <person name="Richter D.J."/>
            <person name="Salamov A."/>
            <person name="Bork P."/>
            <person name="Lim W.A."/>
            <person name="Manning G."/>
            <person name="Miller W.T."/>
            <person name="McGinnis W."/>
            <person name="Shapiro H."/>
            <person name="Tjian R."/>
            <person name="Grigoriev I.V."/>
            <person name="Rokhsar D."/>
        </authorList>
    </citation>
    <scope>NUCLEOTIDE SEQUENCE [LARGE SCALE GENOMIC DNA]</scope>
    <source>
        <strain evidence="4">MX1 / ATCC 50154</strain>
    </source>
</reference>
<dbReference type="PANTHER" id="PTHR20003">
    <property type="entry name" value="GLYCOPROTEIN-RELATED"/>
    <property type="match status" value="1"/>
</dbReference>
<dbReference type="RefSeq" id="XP_001746056.1">
    <property type="nucleotide sequence ID" value="XM_001746004.1"/>
</dbReference>
<dbReference type="PANTHER" id="PTHR20003:SF7">
    <property type="entry name" value="SGNH DOMAIN-CONTAINING PROTEIN"/>
    <property type="match status" value="1"/>
</dbReference>
<dbReference type="InParanoid" id="A9V052"/>
<feature type="compositionally biased region" description="Low complexity" evidence="1">
    <location>
        <begin position="182"/>
        <end position="296"/>
    </location>
</feature>
<dbReference type="KEGG" id="mbr:MONBRDRAFT_8474"/>
<keyword evidence="4" id="KW-1185">Reference proteome</keyword>
<feature type="region of interest" description="Disordered" evidence="1">
    <location>
        <begin position="66"/>
        <end position="140"/>
    </location>
</feature>
<organism evidence="3 4">
    <name type="scientific">Monosiga brevicollis</name>
    <name type="common">Choanoflagellate</name>
    <dbReference type="NCBI Taxonomy" id="81824"/>
    <lineage>
        <taxon>Eukaryota</taxon>
        <taxon>Choanoflagellata</taxon>
        <taxon>Craspedida</taxon>
        <taxon>Salpingoecidae</taxon>
        <taxon>Monosiga</taxon>
    </lineage>
</organism>
<evidence type="ECO:0000313" key="3">
    <source>
        <dbReference type="EMBL" id="EDQ88951.1"/>
    </source>
</evidence>
<name>A9V052_MONBE</name>
<dbReference type="AlphaFoldDB" id="A9V052"/>
<accession>A9V052</accession>
<evidence type="ECO:0000313" key="4">
    <source>
        <dbReference type="Proteomes" id="UP000001357"/>
    </source>
</evidence>